<organism evidence="2 3">
    <name type="scientific">Cymbomonas tetramitiformis</name>
    <dbReference type="NCBI Taxonomy" id="36881"/>
    <lineage>
        <taxon>Eukaryota</taxon>
        <taxon>Viridiplantae</taxon>
        <taxon>Chlorophyta</taxon>
        <taxon>Pyramimonadophyceae</taxon>
        <taxon>Pyramimonadales</taxon>
        <taxon>Pyramimonadaceae</taxon>
        <taxon>Cymbomonas</taxon>
    </lineage>
</organism>
<accession>A0AAE0EY84</accession>
<keyword evidence="3" id="KW-1185">Reference proteome</keyword>
<reference evidence="2 3" key="1">
    <citation type="journal article" date="2015" name="Genome Biol. Evol.">
        <title>Comparative Genomics of a Bacterivorous Green Alga Reveals Evolutionary Causalities and Consequences of Phago-Mixotrophic Mode of Nutrition.</title>
        <authorList>
            <person name="Burns J.A."/>
            <person name="Paasch A."/>
            <person name="Narechania A."/>
            <person name="Kim E."/>
        </authorList>
    </citation>
    <scope>NUCLEOTIDE SEQUENCE [LARGE SCALE GENOMIC DNA]</scope>
    <source>
        <strain evidence="2 3">PLY_AMNH</strain>
    </source>
</reference>
<dbReference type="InterPro" id="IPR015424">
    <property type="entry name" value="PyrdxlP-dep_Trfase"/>
</dbReference>
<sequence length="205" mass="22657">MEFTLLRGNQELADAYNNHELSYTMNGGSPDLREEIAKLYGPNINAENILVFPGAQVALQTAAIALTNGHTHSIVFNPAYQSTQEAPVHAGSQVTKIALKAVNNWQIDPRGIRENTRYLVINEPHNPAGTLMSPVLQMQLKTLAEKHGIYILSDEVYRFLEHDESDRLPAMADLYQKGISAVTISKPWGGCGITIGWLAFRDLSI</sequence>
<dbReference type="InterPro" id="IPR004839">
    <property type="entry name" value="Aminotransferase_I/II_large"/>
</dbReference>
<feature type="domain" description="Aminotransferase class I/classII large" evidence="1">
    <location>
        <begin position="19"/>
        <end position="200"/>
    </location>
</feature>
<dbReference type="SUPFAM" id="SSF53383">
    <property type="entry name" value="PLP-dependent transferases"/>
    <property type="match status" value="1"/>
</dbReference>
<evidence type="ECO:0000313" key="3">
    <source>
        <dbReference type="Proteomes" id="UP001190700"/>
    </source>
</evidence>
<proteinExistence type="predicted"/>
<protein>
    <recommendedName>
        <fullName evidence="1">Aminotransferase class I/classII large domain-containing protein</fullName>
    </recommendedName>
</protein>
<dbReference type="PANTHER" id="PTHR43510:SF1">
    <property type="entry name" value="AMINOTRANSFERASE FUNCTION, HYPOTHETICAL (EUROFUNG)"/>
    <property type="match status" value="1"/>
</dbReference>
<dbReference type="InterPro" id="IPR015421">
    <property type="entry name" value="PyrdxlP-dep_Trfase_major"/>
</dbReference>
<dbReference type="PANTHER" id="PTHR43510">
    <property type="entry name" value="AMINOTRANSFERASE FUNCTION, HYPOTHETICAL (EUROFUNG)"/>
    <property type="match status" value="1"/>
</dbReference>
<dbReference type="Gene3D" id="3.90.1150.10">
    <property type="entry name" value="Aspartate Aminotransferase, domain 1"/>
    <property type="match status" value="1"/>
</dbReference>
<gene>
    <name evidence="2" type="ORF">CYMTET_45528</name>
</gene>
<evidence type="ECO:0000259" key="1">
    <source>
        <dbReference type="Pfam" id="PF00155"/>
    </source>
</evidence>
<dbReference type="GO" id="GO:0030170">
    <property type="term" value="F:pyridoxal phosphate binding"/>
    <property type="evidence" value="ECO:0007669"/>
    <property type="project" value="InterPro"/>
</dbReference>
<comment type="caution">
    <text evidence="2">The sequence shown here is derived from an EMBL/GenBank/DDBJ whole genome shotgun (WGS) entry which is preliminary data.</text>
</comment>
<evidence type="ECO:0000313" key="2">
    <source>
        <dbReference type="EMBL" id="KAK3244883.1"/>
    </source>
</evidence>
<dbReference type="CDD" id="cd00609">
    <property type="entry name" value="AAT_like"/>
    <property type="match status" value="1"/>
</dbReference>
<dbReference type="InterPro" id="IPR015422">
    <property type="entry name" value="PyrdxlP-dep_Trfase_small"/>
</dbReference>
<dbReference type="EMBL" id="LGRX02031265">
    <property type="protein sequence ID" value="KAK3244883.1"/>
    <property type="molecule type" value="Genomic_DNA"/>
</dbReference>
<name>A0AAE0EY84_9CHLO</name>
<dbReference type="AlphaFoldDB" id="A0AAE0EY84"/>
<dbReference type="Pfam" id="PF00155">
    <property type="entry name" value="Aminotran_1_2"/>
    <property type="match status" value="1"/>
</dbReference>
<dbReference type="Gene3D" id="3.40.640.10">
    <property type="entry name" value="Type I PLP-dependent aspartate aminotransferase-like (Major domain)"/>
    <property type="match status" value="1"/>
</dbReference>
<dbReference type="Proteomes" id="UP001190700">
    <property type="component" value="Unassembled WGS sequence"/>
</dbReference>